<accession>A0A482WUE9</accession>
<dbReference type="SUPFAM" id="SSF57625">
    <property type="entry name" value="Invertebrate chitin-binding proteins"/>
    <property type="match status" value="2"/>
</dbReference>
<dbReference type="Proteomes" id="UP000291343">
    <property type="component" value="Unassembled WGS sequence"/>
</dbReference>
<dbReference type="STRING" id="195883.A0A482WUE9"/>
<evidence type="ECO:0000313" key="9">
    <source>
        <dbReference type="Proteomes" id="UP000291343"/>
    </source>
</evidence>
<dbReference type="EMBL" id="QKKF02024806">
    <property type="protein sequence ID" value="RZF37235.1"/>
    <property type="molecule type" value="Genomic_DNA"/>
</dbReference>
<keyword evidence="4" id="KW-1015">Disulfide bond</keyword>
<evidence type="ECO:0000256" key="2">
    <source>
        <dbReference type="ARBA" id="ARBA00022729"/>
    </source>
</evidence>
<dbReference type="PANTHER" id="PTHR23301:SF0">
    <property type="entry name" value="CHITIN-BINDING TYPE-2 DOMAIN-CONTAINING PROTEIN-RELATED"/>
    <property type="match status" value="1"/>
</dbReference>
<feature type="domain" description="Chitin-binding type-2" evidence="7">
    <location>
        <begin position="158"/>
        <end position="215"/>
    </location>
</feature>
<keyword evidence="1" id="KW-0147">Chitin-binding</keyword>
<dbReference type="InterPro" id="IPR002557">
    <property type="entry name" value="Chitin-bd_dom"/>
</dbReference>
<feature type="compositionally biased region" description="Gly residues" evidence="6">
    <location>
        <begin position="7"/>
        <end position="16"/>
    </location>
</feature>
<evidence type="ECO:0000313" key="8">
    <source>
        <dbReference type="EMBL" id="RZF37235.1"/>
    </source>
</evidence>
<keyword evidence="3" id="KW-0677">Repeat</keyword>
<dbReference type="Gene3D" id="2.170.140.10">
    <property type="entry name" value="Chitin binding domain"/>
    <property type="match status" value="2"/>
</dbReference>
<proteinExistence type="predicted"/>
<evidence type="ECO:0000256" key="4">
    <source>
        <dbReference type="ARBA" id="ARBA00023157"/>
    </source>
</evidence>
<dbReference type="Pfam" id="PF01607">
    <property type="entry name" value="CBM_14"/>
    <property type="match status" value="2"/>
</dbReference>
<feature type="compositionally biased region" description="Basic and acidic residues" evidence="6">
    <location>
        <begin position="18"/>
        <end position="27"/>
    </location>
</feature>
<organism evidence="8 9">
    <name type="scientific">Laodelphax striatellus</name>
    <name type="common">Small brown planthopper</name>
    <name type="synonym">Delphax striatella</name>
    <dbReference type="NCBI Taxonomy" id="195883"/>
    <lineage>
        <taxon>Eukaryota</taxon>
        <taxon>Metazoa</taxon>
        <taxon>Ecdysozoa</taxon>
        <taxon>Arthropoda</taxon>
        <taxon>Hexapoda</taxon>
        <taxon>Insecta</taxon>
        <taxon>Pterygota</taxon>
        <taxon>Neoptera</taxon>
        <taxon>Paraneoptera</taxon>
        <taxon>Hemiptera</taxon>
        <taxon>Auchenorrhyncha</taxon>
        <taxon>Fulgoroidea</taxon>
        <taxon>Delphacidae</taxon>
        <taxon>Criomorphinae</taxon>
        <taxon>Laodelphax</taxon>
    </lineage>
</organism>
<protein>
    <recommendedName>
        <fullName evidence="7">Chitin-binding type-2 domain-containing protein</fullName>
    </recommendedName>
</protein>
<feature type="compositionally biased region" description="Gly residues" evidence="6">
    <location>
        <begin position="115"/>
        <end position="138"/>
    </location>
</feature>
<dbReference type="AlphaFoldDB" id="A0A482WUE9"/>
<dbReference type="InterPro" id="IPR036508">
    <property type="entry name" value="Chitin-bd_dom_sf"/>
</dbReference>
<feature type="region of interest" description="Disordered" evidence="6">
    <location>
        <begin position="100"/>
        <end position="144"/>
    </location>
</feature>
<evidence type="ECO:0000256" key="1">
    <source>
        <dbReference type="ARBA" id="ARBA00022669"/>
    </source>
</evidence>
<name>A0A482WUE9_LAOST</name>
<feature type="domain" description="Chitin-binding type-2" evidence="7">
    <location>
        <begin position="39"/>
        <end position="99"/>
    </location>
</feature>
<dbReference type="SMART" id="SM00494">
    <property type="entry name" value="ChtBD2"/>
    <property type="match status" value="2"/>
</dbReference>
<gene>
    <name evidence="8" type="ORF">LSTR_LSTR006561</name>
</gene>
<feature type="region of interest" description="Disordered" evidence="6">
    <location>
        <begin position="1"/>
        <end position="27"/>
    </location>
</feature>
<evidence type="ECO:0000256" key="5">
    <source>
        <dbReference type="ARBA" id="ARBA00023180"/>
    </source>
</evidence>
<dbReference type="GO" id="GO:0008061">
    <property type="term" value="F:chitin binding"/>
    <property type="evidence" value="ECO:0007669"/>
    <property type="project" value="UniProtKB-KW"/>
</dbReference>
<keyword evidence="5" id="KW-0325">Glycoprotein</keyword>
<evidence type="ECO:0000256" key="6">
    <source>
        <dbReference type="SAM" id="MobiDB-lite"/>
    </source>
</evidence>
<keyword evidence="9" id="KW-1185">Reference proteome</keyword>
<dbReference type="InParanoid" id="A0A482WUE9"/>
<dbReference type="GO" id="GO:0005576">
    <property type="term" value="C:extracellular region"/>
    <property type="evidence" value="ECO:0007669"/>
    <property type="project" value="InterPro"/>
</dbReference>
<dbReference type="InterPro" id="IPR051940">
    <property type="entry name" value="Chitin_bind-dev_reg"/>
</dbReference>
<keyword evidence="2" id="KW-0732">Signal</keyword>
<sequence>MTVEPIEGGGEGGDGGGGEEKNVTTRQKREVEIYEEGEEPICPWMYMQSVAHPRNCSKYVKCVGKWLSSGPFVEECPAGTLFNPDIKRCDDEKNVNCTTTGESTVPQHFEESEAIGGGGGGGGGKGGGGGGKGGGEGGGGEKEQKWNFAPVDYEESEMTLCLGSSAGLRAHPRNCSQFVSCFMGTASVVQECRAGTLFNPVTTRCDDEKNVNCTT</sequence>
<comment type="caution">
    <text evidence="8">The sequence shown here is derived from an EMBL/GenBank/DDBJ whole genome shotgun (WGS) entry which is preliminary data.</text>
</comment>
<dbReference type="PANTHER" id="PTHR23301">
    <property type="entry name" value="CHITIN BINDING PERITROPHIN-A"/>
    <property type="match status" value="1"/>
</dbReference>
<evidence type="ECO:0000259" key="7">
    <source>
        <dbReference type="PROSITE" id="PS50940"/>
    </source>
</evidence>
<dbReference type="OrthoDB" id="6020543at2759"/>
<dbReference type="PROSITE" id="PS50940">
    <property type="entry name" value="CHIT_BIND_II"/>
    <property type="match status" value="2"/>
</dbReference>
<reference evidence="8 9" key="1">
    <citation type="journal article" date="2017" name="Gigascience">
        <title>Genome sequence of the small brown planthopper, Laodelphax striatellus.</title>
        <authorList>
            <person name="Zhu J."/>
            <person name="Jiang F."/>
            <person name="Wang X."/>
            <person name="Yang P."/>
            <person name="Bao Y."/>
            <person name="Zhao W."/>
            <person name="Wang W."/>
            <person name="Lu H."/>
            <person name="Wang Q."/>
            <person name="Cui N."/>
            <person name="Li J."/>
            <person name="Chen X."/>
            <person name="Luo L."/>
            <person name="Yu J."/>
            <person name="Kang L."/>
            <person name="Cui F."/>
        </authorList>
    </citation>
    <scope>NUCLEOTIDE SEQUENCE [LARGE SCALE GENOMIC DNA]</scope>
    <source>
        <strain evidence="8">Lst14</strain>
    </source>
</reference>
<evidence type="ECO:0000256" key="3">
    <source>
        <dbReference type="ARBA" id="ARBA00022737"/>
    </source>
</evidence>